<organism evidence="1 2">
    <name type="scientific">Prosthecodimorpha staleyi</name>
    <dbReference type="NCBI Taxonomy" id="2840188"/>
    <lineage>
        <taxon>Bacteria</taxon>
        <taxon>Pseudomonadati</taxon>
        <taxon>Pseudomonadota</taxon>
        <taxon>Alphaproteobacteria</taxon>
        <taxon>Hyphomicrobiales</taxon>
        <taxon>Ancalomicrobiaceae</taxon>
        <taxon>Prosthecodimorpha</taxon>
    </lineage>
</organism>
<proteinExistence type="predicted"/>
<dbReference type="Proteomes" id="UP000766595">
    <property type="component" value="Unassembled WGS sequence"/>
</dbReference>
<dbReference type="SUPFAM" id="SSF103473">
    <property type="entry name" value="MFS general substrate transporter"/>
    <property type="match status" value="1"/>
</dbReference>
<dbReference type="AlphaFoldDB" id="A0A947GC02"/>
<gene>
    <name evidence="1" type="ORF">KL771_07200</name>
</gene>
<dbReference type="RefSeq" id="WP_261967873.1">
    <property type="nucleotide sequence ID" value="NZ_JAHHZF010000003.1"/>
</dbReference>
<accession>A0A947GC02</accession>
<dbReference type="InterPro" id="IPR036259">
    <property type="entry name" value="MFS_trans_sf"/>
</dbReference>
<evidence type="ECO:0000313" key="1">
    <source>
        <dbReference type="EMBL" id="MBT9289232.1"/>
    </source>
</evidence>
<sequence length="58" mass="5757">MTVQGIGASLSPALAGAIAARYGFPAAFPTLGAFALIGRVLWTVGRGNQPATRASPSA</sequence>
<keyword evidence="2" id="KW-1185">Reference proteome</keyword>
<dbReference type="EMBL" id="JAHHZF010000003">
    <property type="protein sequence ID" value="MBT9289232.1"/>
    <property type="molecule type" value="Genomic_DNA"/>
</dbReference>
<protein>
    <submittedName>
        <fullName evidence="1">Uncharacterized protein</fullName>
    </submittedName>
</protein>
<comment type="caution">
    <text evidence="1">The sequence shown here is derived from an EMBL/GenBank/DDBJ whole genome shotgun (WGS) entry which is preliminary data.</text>
</comment>
<name>A0A947GC02_9HYPH</name>
<reference evidence="1 2" key="1">
    <citation type="submission" date="2021-06" db="EMBL/GenBank/DDBJ databases">
        <authorList>
            <person name="Grouzdev D.S."/>
            <person name="Koziaeva V."/>
        </authorList>
    </citation>
    <scope>NUCLEOTIDE SEQUENCE [LARGE SCALE GENOMIC DNA]</scope>
    <source>
        <strain evidence="1 2">22</strain>
    </source>
</reference>
<evidence type="ECO:0000313" key="2">
    <source>
        <dbReference type="Proteomes" id="UP000766595"/>
    </source>
</evidence>